<protein>
    <recommendedName>
        <fullName evidence="2">BTB domain-containing protein</fullName>
    </recommendedName>
</protein>
<dbReference type="InterPro" id="IPR011333">
    <property type="entry name" value="SKP1/BTB/POZ_sf"/>
</dbReference>
<feature type="region of interest" description="Disordered" evidence="1">
    <location>
        <begin position="123"/>
        <end position="156"/>
    </location>
</feature>
<proteinExistence type="predicted"/>
<dbReference type="InterPro" id="IPR000210">
    <property type="entry name" value="BTB/POZ_dom"/>
</dbReference>
<evidence type="ECO:0000313" key="4">
    <source>
        <dbReference type="Proteomes" id="UP001174936"/>
    </source>
</evidence>
<evidence type="ECO:0000259" key="2">
    <source>
        <dbReference type="PROSITE" id="PS50097"/>
    </source>
</evidence>
<dbReference type="PANTHER" id="PTHR47843:SF2">
    <property type="entry name" value="BTB DOMAIN-CONTAINING PROTEIN"/>
    <property type="match status" value="1"/>
</dbReference>
<feature type="compositionally biased region" description="Low complexity" evidence="1">
    <location>
        <begin position="127"/>
        <end position="138"/>
    </location>
</feature>
<evidence type="ECO:0000256" key="1">
    <source>
        <dbReference type="SAM" id="MobiDB-lite"/>
    </source>
</evidence>
<organism evidence="3 4">
    <name type="scientific">Cercophora newfieldiana</name>
    <dbReference type="NCBI Taxonomy" id="92897"/>
    <lineage>
        <taxon>Eukaryota</taxon>
        <taxon>Fungi</taxon>
        <taxon>Dikarya</taxon>
        <taxon>Ascomycota</taxon>
        <taxon>Pezizomycotina</taxon>
        <taxon>Sordariomycetes</taxon>
        <taxon>Sordariomycetidae</taxon>
        <taxon>Sordariales</taxon>
        <taxon>Lasiosphaeriaceae</taxon>
        <taxon>Cercophora</taxon>
    </lineage>
</organism>
<dbReference type="AlphaFoldDB" id="A0AA39Y3U3"/>
<comment type="caution">
    <text evidence="3">The sequence shown here is derived from an EMBL/GenBank/DDBJ whole genome shotgun (WGS) entry which is preliminary data.</text>
</comment>
<name>A0AA39Y3U3_9PEZI</name>
<accession>A0AA39Y3U3</accession>
<reference evidence="3" key="1">
    <citation type="submission" date="2023-06" db="EMBL/GenBank/DDBJ databases">
        <title>Genome-scale phylogeny and comparative genomics of the fungal order Sordariales.</title>
        <authorList>
            <consortium name="Lawrence Berkeley National Laboratory"/>
            <person name="Hensen N."/>
            <person name="Bonometti L."/>
            <person name="Westerberg I."/>
            <person name="Brannstrom I.O."/>
            <person name="Guillou S."/>
            <person name="Cros-Aarteil S."/>
            <person name="Calhoun S."/>
            <person name="Haridas S."/>
            <person name="Kuo A."/>
            <person name="Mondo S."/>
            <person name="Pangilinan J."/>
            <person name="Riley R."/>
            <person name="Labutti K."/>
            <person name="Andreopoulos B."/>
            <person name="Lipzen A."/>
            <person name="Chen C."/>
            <person name="Yanf M."/>
            <person name="Daum C."/>
            <person name="Ng V."/>
            <person name="Clum A."/>
            <person name="Steindorff A."/>
            <person name="Ohm R."/>
            <person name="Martin F."/>
            <person name="Silar P."/>
            <person name="Natvig D."/>
            <person name="Lalanne C."/>
            <person name="Gautier V."/>
            <person name="Ament-Velasquez S.L."/>
            <person name="Kruys A."/>
            <person name="Hutchinson M.I."/>
            <person name="Powell A.J."/>
            <person name="Barry K."/>
            <person name="Miller A.N."/>
            <person name="Grigoriev I.V."/>
            <person name="Debuchy R."/>
            <person name="Gladieux P."/>
            <person name="Thoren M.H."/>
            <person name="Johannesson H."/>
        </authorList>
    </citation>
    <scope>NUCLEOTIDE SEQUENCE</scope>
    <source>
        <strain evidence="3">SMH2532-1</strain>
    </source>
</reference>
<dbReference type="Pfam" id="PF00651">
    <property type="entry name" value="BTB"/>
    <property type="match status" value="1"/>
</dbReference>
<dbReference type="CDD" id="cd18186">
    <property type="entry name" value="BTB_POZ_ZBTB_KLHL-like"/>
    <property type="match status" value="1"/>
</dbReference>
<dbReference type="PANTHER" id="PTHR47843">
    <property type="entry name" value="BTB DOMAIN-CONTAINING PROTEIN-RELATED"/>
    <property type="match status" value="1"/>
</dbReference>
<gene>
    <name evidence="3" type="ORF">B0T16DRAFT_411146</name>
</gene>
<keyword evidence="4" id="KW-1185">Reference proteome</keyword>
<dbReference type="Gene3D" id="3.30.710.10">
    <property type="entry name" value="Potassium Channel Kv1.1, Chain A"/>
    <property type="match status" value="1"/>
</dbReference>
<evidence type="ECO:0000313" key="3">
    <source>
        <dbReference type="EMBL" id="KAK0645423.1"/>
    </source>
</evidence>
<dbReference type="SUPFAM" id="SSF54695">
    <property type="entry name" value="POZ domain"/>
    <property type="match status" value="1"/>
</dbReference>
<sequence length="307" mass="33915">MALELLRDVNPETKVLTYKDIASSKPFRFTIGPEKQEFTIHSALVAAQSPAFDRLVNSEFKEAQDFHVELDNVEEDTFVRFVQFAYTGQYCEPDLDVVAGASNATPCGEAGLAIEEAAIATTDPSEELPQAEPAPEQETLVEERSRPILTKKKKKGKKNTSDVPVFQILNEKFAGRVSELSEEKRNVPEGVLFKENPTTNPFVTHARVFVFADYWGISKLKDISLRKLAKALEGAAVKKSATRDRIVALMQYCCDEALPEELLSLITLFAAANLPALWISGRFRELFGENKKLSVSVVGAMITGAGL</sequence>
<dbReference type="PROSITE" id="PS50097">
    <property type="entry name" value="BTB"/>
    <property type="match status" value="1"/>
</dbReference>
<dbReference type="Proteomes" id="UP001174936">
    <property type="component" value="Unassembled WGS sequence"/>
</dbReference>
<feature type="domain" description="BTB" evidence="2">
    <location>
        <begin position="25"/>
        <end position="94"/>
    </location>
</feature>
<dbReference type="EMBL" id="JAULSV010000004">
    <property type="protein sequence ID" value="KAK0645423.1"/>
    <property type="molecule type" value="Genomic_DNA"/>
</dbReference>